<dbReference type="PANTHER" id="PTHR43152">
    <property type="entry name" value="UVRABC SYSTEM PROTEIN A"/>
    <property type="match status" value="1"/>
</dbReference>
<keyword evidence="4" id="KW-0677">Repeat</keyword>
<evidence type="ECO:0000256" key="7">
    <source>
        <dbReference type="ARBA" id="ARBA00022769"/>
    </source>
</evidence>
<dbReference type="InterPro" id="IPR003439">
    <property type="entry name" value="ABC_transporter-like_ATP-bd"/>
</dbReference>
<dbReference type="InterPro" id="IPR017871">
    <property type="entry name" value="ABC_transporter-like_CS"/>
</dbReference>
<keyword evidence="5" id="KW-0547">Nucleotide-binding</keyword>
<dbReference type="Proteomes" id="UP000334923">
    <property type="component" value="Unassembled WGS sequence"/>
</dbReference>
<dbReference type="SUPFAM" id="SSF52540">
    <property type="entry name" value="P-loop containing nucleoside triphosphate hydrolases"/>
    <property type="match status" value="4"/>
</dbReference>
<evidence type="ECO:0000256" key="8">
    <source>
        <dbReference type="ARBA" id="ARBA00022771"/>
    </source>
</evidence>
<dbReference type="GO" id="GO:0008270">
    <property type="term" value="F:zinc ion binding"/>
    <property type="evidence" value="ECO:0007669"/>
    <property type="project" value="UniProtKB-KW"/>
</dbReference>
<dbReference type="GO" id="GO:0005524">
    <property type="term" value="F:ATP binding"/>
    <property type="evidence" value="ECO:0007669"/>
    <property type="project" value="UniProtKB-KW"/>
</dbReference>
<dbReference type="GO" id="GO:0009380">
    <property type="term" value="C:excinuclease repair complex"/>
    <property type="evidence" value="ECO:0007669"/>
    <property type="project" value="InterPro"/>
</dbReference>
<dbReference type="PROSITE" id="PS00211">
    <property type="entry name" value="ABC_TRANSPORTER_1"/>
    <property type="match status" value="1"/>
</dbReference>
<proteinExistence type="inferred from homology"/>
<evidence type="ECO:0000256" key="6">
    <source>
        <dbReference type="ARBA" id="ARBA00022763"/>
    </source>
</evidence>
<dbReference type="GO" id="GO:0004518">
    <property type="term" value="F:nuclease activity"/>
    <property type="evidence" value="ECO:0007669"/>
    <property type="project" value="UniProtKB-KW"/>
</dbReference>
<dbReference type="InterPro" id="IPR041102">
    <property type="entry name" value="UvrA_inter"/>
</dbReference>
<evidence type="ECO:0000256" key="14">
    <source>
        <dbReference type="ARBA" id="ARBA00038000"/>
    </source>
</evidence>
<dbReference type="InterPro" id="IPR041552">
    <property type="entry name" value="UvrA_DNA-bd"/>
</dbReference>
<dbReference type="InterPro" id="IPR004602">
    <property type="entry name" value="UvrA"/>
</dbReference>
<dbReference type="Gene3D" id="3.40.50.300">
    <property type="entry name" value="P-loop containing nucleotide triphosphate hydrolases"/>
    <property type="match status" value="5"/>
</dbReference>
<reference evidence="19 20" key="1">
    <citation type="submission" date="2019-09" db="EMBL/GenBank/DDBJ databases">
        <authorList>
            <person name="Cremers G."/>
        </authorList>
    </citation>
    <scope>NUCLEOTIDE SEQUENCE [LARGE SCALE GENOMIC DNA]</scope>
    <source>
        <strain evidence="19">4A</strain>
    </source>
</reference>
<evidence type="ECO:0000256" key="1">
    <source>
        <dbReference type="ARBA" id="ARBA00004496"/>
    </source>
</evidence>
<protein>
    <recommendedName>
        <fullName evidence="15">UvrABC system protein A</fullName>
    </recommendedName>
    <alternativeName>
        <fullName evidence="16">Excinuclease ABC subunit A</fullName>
    </alternativeName>
</protein>
<dbReference type="PROSITE" id="PS50893">
    <property type="entry name" value="ABC_TRANSPORTER_2"/>
    <property type="match status" value="1"/>
</dbReference>
<dbReference type="OrthoDB" id="9809851at2"/>
<dbReference type="SMART" id="SM00382">
    <property type="entry name" value="AAA"/>
    <property type="match status" value="4"/>
</dbReference>
<dbReference type="GO" id="GO:0003677">
    <property type="term" value="F:DNA binding"/>
    <property type="evidence" value="ECO:0007669"/>
    <property type="project" value="UniProtKB-KW"/>
</dbReference>
<keyword evidence="9" id="KW-0862">Zinc</keyword>
<dbReference type="GO" id="GO:0006289">
    <property type="term" value="P:nucleotide-excision repair"/>
    <property type="evidence" value="ECO:0007669"/>
    <property type="project" value="InterPro"/>
</dbReference>
<feature type="region of interest" description="Disordered" evidence="17">
    <location>
        <begin position="975"/>
        <end position="999"/>
    </location>
</feature>
<evidence type="ECO:0000256" key="16">
    <source>
        <dbReference type="ARBA" id="ARBA00042156"/>
    </source>
</evidence>
<feature type="region of interest" description="Disordered" evidence="17">
    <location>
        <begin position="1834"/>
        <end position="1859"/>
    </location>
</feature>
<feature type="domain" description="ABC transporter" evidence="18">
    <location>
        <begin position="997"/>
        <end position="1482"/>
    </location>
</feature>
<evidence type="ECO:0000256" key="13">
    <source>
        <dbReference type="ARBA" id="ARBA00023204"/>
    </source>
</evidence>
<evidence type="ECO:0000256" key="15">
    <source>
        <dbReference type="ARBA" id="ARBA00039316"/>
    </source>
</evidence>
<accession>A0A5E6MFU8</accession>
<dbReference type="PANTHER" id="PTHR43152:SF3">
    <property type="entry name" value="UVRABC SYSTEM PROTEIN A"/>
    <property type="match status" value="1"/>
</dbReference>
<name>A0A5E6MFU8_9BACT</name>
<dbReference type="EMBL" id="CABFVA020000002">
    <property type="protein sequence ID" value="VVM04410.1"/>
    <property type="molecule type" value="Genomic_DNA"/>
</dbReference>
<keyword evidence="6" id="KW-0227">DNA damage</keyword>
<organism evidence="19 20">
    <name type="scientific">Methylacidimicrobium tartarophylax</name>
    <dbReference type="NCBI Taxonomy" id="1041768"/>
    <lineage>
        <taxon>Bacteria</taxon>
        <taxon>Pseudomonadati</taxon>
        <taxon>Verrucomicrobiota</taxon>
        <taxon>Methylacidimicrobium</taxon>
    </lineage>
</organism>
<evidence type="ECO:0000256" key="10">
    <source>
        <dbReference type="ARBA" id="ARBA00022840"/>
    </source>
</evidence>
<evidence type="ECO:0000256" key="2">
    <source>
        <dbReference type="ARBA" id="ARBA00022490"/>
    </source>
</evidence>
<keyword evidence="10" id="KW-0067">ATP-binding</keyword>
<dbReference type="InterPro" id="IPR027417">
    <property type="entry name" value="P-loop_NTPase"/>
</dbReference>
<dbReference type="Gene3D" id="3.30.1490.20">
    <property type="entry name" value="ATP-grasp fold, A domain"/>
    <property type="match status" value="1"/>
</dbReference>
<evidence type="ECO:0000256" key="11">
    <source>
        <dbReference type="ARBA" id="ARBA00022881"/>
    </source>
</evidence>
<comment type="subcellular location">
    <subcellularLocation>
        <location evidence="1">Cytoplasm</location>
    </subcellularLocation>
</comment>
<dbReference type="InterPro" id="IPR003593">
    <property type="entry name" value="AAA+_ATPase"/>
</dbReference>
<evidence type="ECO:0000256" key="3">
    <source>
        <dbReference type="ARBA" id="ARBA00022723"/>
    </source>
</evidence>
<dbReference type="Pfam" id="PF17760">
    <property type="entry name" value="UvrA_inter"/>
    <property type="match status" value="2"/>
</dbReference>
<keyword evidence="12" id="KW-0238">DNA-binding</keyword>
<comment type="similarity">
    <text evidence="14">Belongs to the ABC transporter superfamily. UvrA family.</text>
</comment>
<evidence type="ECO:0000259" key="18">
    <source>
        <dbReference type="PROSITE" id="PS50893"/>
    </source>
</evidence>
<evidence type="ECO:0000256" key="5">
    <source>
        <dbReference type="ARBA" id="ARBA00022741"/>
    </source>
</evidence>
<keyword evidence="11" id="KW-0267">Excision nuclease</keyword>
<keyword evidence="13" id="KW-0234">DNA repair</keyword>
<dbReference type="GO" id="GO:0016887">
    <property type="term" value="F:ATP hydrolysis activity"/>
    <property type="evidence" value="ECO:0007669"/>
    <property type="project" value="InterPro"/>
</dbReference>
<dbReference type="InterPro" id="IPR013815">
    <property type="entry name" value="ATP_grasp_subdomain_1"/>
</dbReference>
<dbReference type="Pfam" id="PF17755">
    <property type="entry name" value="UvrA_DNA-bind"/>
    <property type="match status" value="1"/>
</dbReference>
<sequence length="1859" mass="202721">MTSNRPTPQGSFISLRGVRVHNLRSISLEIPRSKLTVITGPSGSGKSSLAFDTLYAEGQRRYVETLSPYVRQFLERREKPECEAIEGILPAIAVGQGGGAATSRSTLGTMSGILDYLKSVYARVGRLHCPHCQLPVEEASSATIAQRILETFSGEEIGIGFPVEFPEGMPRQEAFSFLRSQGLLRVWEKENLVRTDEDSGGGIIADGRLLVALRLLRVEEKRKSRLAQGIEEAMRLGKGKVAIRTERGENLTFTDRRICPGCGEEFPLPSPALFSFNNPQGACPNCHGFGRIVEFDLNRAIPDPNRSVRGGAIQPFRSDSLSWWQGKVEKICLRRGISIDTPFSRLSPAEQEFLREGERPEQEAEEAVEAGFWCGVRGFFSLLEKKAYKTHVRVFLSRYRDYRACPDCGGTRFAALARAYRLPFPSGELSIAEFCERPVQEARRLLASLSLPPADLATRRAWEETLIRLQYLEEIGLGYLSLDRATRSLSGGEIRRANLTICLGNRLANTLFVLDEPTIGLHPRDVDRLLGVMRHLRDQGNTVVVVEHEEIVIRGADHLVELGPGRGSEGGAVVFAGSPAEILDSSRSLTGAYLSGRKTIPVPSSRRPIDSAPWLRLSSVRVHNLRDLSVDLPLGCFVAVTGVSGSGKSSLIHDALASTLRAALSHPDKPATFQGETAAIAGWERLSALYEVDQSPLSRTPRSNLALYAKAWEPIRGLFAQTEDAFSRGLTPLSFSLNAGDGRCPHCEGSGVERVEMQFLADVFLPCPICQGKRFQPHVLAVRFRGKSLEEFLSMSVTEALLLLRPEATPSLLEEKLCRQAVRRLEGLAEIGLGYLRLGHPLSQLSGGESQRLKILNHLAGGIDAVGERAHARRKRGGTATAALFLLDEPTTGLHADDLPALLRLFQRIVDQGNTLVVVEHNLDLIRCADWVIELGPEGGADGGKVVAAGSPEAIASHPTSHTGRFLRPRLAGDAKKTETARLQEGPASPPPATVPARPDRLSIRNANHHNLQSLSLDIALGSFTVLTGVSGSGKSTLAFDILFTEGQRRYLDCLSGYARQFVEQMEKPDVESVSGLPPTVAIEQRLTRPGTKSTVATVAEIFPFLRLLYARLGIPADPETGERAQRQTLEALLAEVARRLVVPQRLLAPLVRGRKGNYTALARWAARKKVPGLRIDGRWVDPLRFRGTYRYRTHSIDAWLGTLLPGSADAEIERLVAEALSLGRESILLVDPQGADSLLSTRYFCPGSGRSFDELEPLLFSFHSPFGWCPVCQGYGAAPDRENGDEEEETPCPSCRGTRLNPVAAAVRLPLDSGKTGAGPTLPEICRLSVKEATHYFSRIQPVGREAPILSKIVPEVMTRLRFLEQAGLSYLQLNRSASTLSAGELQRIHLAAQLGSNLQGVLYVLDEPTIGLHAQENARLLDTLDELRGKGNTLVVVEHDEETIRRADRVIDLGPGAGRFGGRIVADGPWTSFADDPASVTGRLLGSPLRHPLAGKRRPCGRSEAWLRIEGIQANNLRNLSLAIPLGKLVVICGVSGSGKSTLLHQVLFPAVRRSVARNQPDRKKPLRPCWKTLSGVNLFAAAVLVDQSPIGKTSRSTPATYLGVFDQIRELFASLPTARERGYGPGRFSYNTPAGRCPACQGNGTLAVELPLLPLFRIPCQSCSGSRYNPQTLEIAYREKTIAEILEMTVEAAASFFAGVPRIHRSLDLVAEAGLGYLTLGQPSPTLSGGEAQRLKLATELAASLVRPLSRSLAPTPPRRCLYLLEEPTIGLHLADVEKLLRLSQRLVDLGHTVVIVEHHLDVIAEADYVIELGPGAAEAGGRIVAWGPPEKISRTKRSPTAPFLRPVLDRSDNPG</sequence>
<keyword evidence="2" id="KW-0963">Cytoplasm</keyword>
<dbReference type="GO" id="GO:0005737">
    <property type="term" value="C:cytoplasm"/>
    <property type="evidence" value="ECO:0007669"/>
    <property type="project" value="UniProtKB-SubCell"/>
</dbReference>
<dbReference type="RefSeq" id="WP_142658961.1">
    <property type="nucleotide sequence ID" value="NZ_CABFVA020000002.1"/>
</dbReference>
<evidence type="ECO:0000256" key="9">
    <source>
        <dbReference type="ARBA" id="ARBA00022833"/>
    </source>
</evidence>
<evidence type="ECO:0000256" key="12">
    <source>
        <dbReference type="ARBA" id="ARBA00023125"/>
    </source>
</evidence>
<dbReference type="Gene3D" id="1.20.1580.10">
    <property type="entry name" value="ABC transporter ATPase like domain"/>
    <property type="match status" value="3"/>
</dbReference>
<evidence type="ECO:0000313" key="19">
    <source>
        <dbReference type="EMBL" id="VVM04410.1"/>
    </source>
</evidence>
<dbReference type="NCBIfam" id="TIGR00630">
    <property type="entry name" value="uvra"/>
    <property type="match status" value="1"/>
</dbReference>
<keyword evidence="3" id="KW-0479">Metal-binding</keyword>
<gene>
    <name evidence="19" type="primary">uvrA</name>
    <name evidence="19" type="ORF">MAMT_00073</name>
</gene>
<dbReference type="Gene3D" id="1.10.8.280">
    <property type="entry name" value="ABC transporter ATPase domain-like"/>
    <property type="match status" value="1"/>
</dbReference>
<keyword evidence="7" id="KW-0228">DNA excision</keyword>
<keyword evidence="8" id="KW-0863">Zinc-finger</keyword>
<evidence type="ECO:0000256" key="17">
    <source>
        <dbReference type="SAM" id="MobiDB-lite"/>
    </source>
</evidence>
<evidence type="ECO:0000256" key="4">
    <source>
        <dbReference type="ARBA" id="ARBA00022737"/>
    </source>
</evidence>
<keyword evidence="20" id="KW-1185">Reference proteome</keyword>
<evidence type="ECO:0000313" key="20">
    <source>
        <dbReference type="Proteomes" id="UP000334923"/>
    </source>
</evidence>